<comment type="caution">
    <text evidence="1">The sequence shown here is derived from an EMBL/GenBank/DDBJ whole genome shotgun (WGS) entry which is preliminary data.</text>
</comment>
<dbReference type="Pfam" id="PF06953">
    <property type="entry name" value="ArsD"/>
    <property type="match status" value="1"/>
</dbReference>
<dbReference type="Proteomes" id="UP000297604">
    <property type="component" value="Unassembled WGS sequence"/>
</dbReference>
<organism evidence="1 2">
    <name type="scientific">Cryobacterium glucosi</name>
    <dbReference type="NCBI Taxonomy" id="1259175"/>
    <lineage>
        <taxon>Bacteria</taxon>
        <taxon>Bacillati</taxon>
        <taxon>Actinomycetota</taxon>
        <taxon>Actinomycetes</taxon>
        <taxon>Micrococcales</taxon>
        <taxon>Microbacteriaceae</taxon>
        <taxon>Cryobacterium</taxon>
    </lineage>
</organism>
<dbReference type="Gene3D" id="3.40.30.10">
    <property type="entry name" value="Glutaredoxin"/>
    <property type="match status" value="1"/>
</dbReference>
<gene>
    <name evidence="1" type="primary">arsD</name>
    <name evidence="1" type="ORF">E3O46_15465</name>
</gene>
<accession>A0ABY2IL15</accession>
<keyword evidence="2" id="KW-1185">Reference proteome</keyword>
<dbReference type="NCBIfam" id="NF033727">
    <property type="entry name" value="chaperon_ArsD"/>
    <property type="match status" value="1"/>
</dbReference>
<dbReference type="InterPro" id="IPR010712">
    <property type="entry name" value="Arsenical-R_ArsD"/>
</dbReference>
<dbReference type="EMBL" id="SOFS01000038">
    <property type="protein sequence ID" value="TFC17883.1"/>
    <property type="molecule type" value="Genomic_DNA"/>
</dbReference>
<evidence type="ECO:0000313" key="1">
    <source>
        <dbReference type="EMBL" id="TFC17883.1"/>
    </source>
</evidence>
<evidence type="ECO:0000313" key="2">
    <source>
        <dbReference type="Proteomes" id="UP000297604"/>
    </source>
</evidence>
<name>A0ABY2IL15_9MICO</name>
<dbReference type="RefSeq" id="WP_134448243.1">
    <property type="nucleotide sequence ID" value="NZ_SOFS01000038.1"/>
</dbReference>
<protein>
    <submittedName>
        <fullName evidence="1">Arsenite efflux transporter metallochaperone ArsD</fullName>
    </submittedName>
</protein>
<sequence length="142" mass="14402">MAAIRIYEPALCCESGVCGTDTDASLVTVTADVRRLKDLGADIERHNLATDPTAFTTDETVRGFMHTVGSKGLPLTVVDGVTVATGTYPSRDELLGFAGLGDSSNVASKVASTVASQVEPARSELGLTAKSGGCCGGASGCC</sequence>
<reference evidence="1 2" key="1">
    <citation type="submission" date="2019-03" db="EMBL/GenBank/DDBJ databases">
        <title>Genomics of glacier-inhabiting Cryobacterium strains.</title>
        <authorList>
            <person name="Liu Q."/>
            <person name="Xin Y.-H."/>
        </authorList>
    </citation>
    <scope>NUCLEOTIDE SEQUENCE [LARGE SCALE GENOMIC DNA]</scope>
    <source>
        <strain evidence="1 2">MDB1-5</strain>
    </source>
</reference>
<proteinExistence type="predicted"/>